<reference evidence="2 3" key="1">
    <citation type="submission" date="2020-02" db="EMBL/GenBank/DDBJ databases">
        <authorList>
            <person name="Ferguson B K."/>
        </authorList>
    </citation>
    <scope>NUCLEOTIDE SEQUENCE [LARGE SCALE GENOMIC DNA]</scope>
</reference>
<organism evidence="2 3">
    <name type="scientific">Nesidiocoris tenuis</name>
    <dbReference type="NCBI Taxonomy" id="355587"/>
    <lineage>
        <taxon>Eukaryota</taxon>
        <taxon>Metazoa</taxon>
        <taxon>Ecdysozoa</taxon>
        <taxon>Arthropoda</taxon>
        <taxon>Hexapoda</taxon>
        <taxon>Insecta</taxon>
        <taxon>Pterygota</taxon>
        <taxon>Neoptera</taxon>
        <taxon>Paraneoptera</taxon>
        <taxon>Hemiptera</taxon>
        <taxon>Heteroptera</taxon>
        <taxon>Panheteroptera</taxon>
        <taxon>Cimicomorpha</taxon>
        <taxon>Miridae</taxon>
        <taxon>Dicyphina</taxon>
        <taxon>Nesidiocoris</taxon>
    </lineage>
</organism>
<evidence type="ECO:0000313" key="1">
    <source>
        <dbReference type="EMBL" id="CAB0004247.1"/>
    </source>
</evidence>
<protein>
    <submittedName>
        <fullName evidence="2">Uncharacterized protein</fullName>
    </submittedName>
</protein>
<dbReference type="EMBL" id="CADCXU010031891">
    <property type="protein sequence ID" value="CAB0017730.1"/>
    <property type="molecule type" value="Genomic_DNA"/>
</dbReference>
<keyword evidence="3" id="KW-1185">Reference proteome</keyword>
<dbReference type="Proteomes" id="UP000479000">
    <property type="component" value="Unassembled WGS sequence"/>
</dbReference>
<feature type="non-terminal residue" evidence="2">
    <location>
        <position position="50"/>
    </location>
</feature>
<dbReference type="EMBL" id="CADCXU010014767">
    <property type="protein sequence ID" value="CAB0004247.1"/>
    <property type="molecule type" value="Genomic_DNA"/>
</dbReference>
<proteinExistence type="predicted"/>
<evidence type="ECO:0000313" key="2">
    <source>
        <dbReference type="EMBL" id="CAB0017730.1"/>
    </source>
</evidence>
<gene>
    <name evidence="2" type="ORF">NTEN_LOCUS21683</name>
    <name evidence="1" type="ORF">NTEN_LOCUS9724</name>
</gene>
<name>A0A6H5HIY7_9HEMI</name>
<evidence type="ECO:0000313" key="3">
    <source>
        <dbReference type="Proteomes" id="UP000479000"/>
    </source>
</evidence>
<sequence length="50" mass="6027">MYQFHGYPRAGCTEVSFANFIGQFQETIMRFQQLYELYDQGTLWIRVDNL</sequence>
<dbReference type="AlphaFoldDB" id="A0A6H5HIY7"/>
<accession>A0A6H5HIY7</accession>